<dbReference type="InterPro" id="IPR014710">
    <property type="entry name" value="RmlC-like_jellyroll"/>
</dbReference>
<reference evidence="6 7" key="1">
    <citation type="submission" date="2019-09" db="EMBL/GenBank/DDBJ databases">
        <authorList>
            <person name="Chandra G."/>
            <person name="Truman W A."/>
        </authorList>
    </citation>
    <scope>NUCLEOTIDE SEQUENCE [LARGE SCALE GENOMIC DNA]</scope>
    <source>
        <strain evidence="6">PS854</strain>
    </source>
</reference>
<dbReference type="Proteomes" id="UP000327111">
    <property type="component" value="Unassembled WGS sequence"/>
</dbReference>
<dbReference type="PROSITE" id="PS01124">
    <property type="entry name" value="HTH_ARAC_FAMILY_2"/>
    <property type="match status" value="1"/>
</dbReference>
<evidence type="ECO:0000313" key="7">
    <source>
        <dbReference type="Proteomes" id="UP000327111"/>
    </source>
</evidence>
<comment type="function">
    <text evidence="4">Regulatory protein of the TOL plasmid xyl operons. XylS activates the xylXYZLTEGFJQKIH operon required for the degradation of toluene, m-xylene and p-xylene.</text>
</comment>
<dbReference type="Pfam" id="PF12833">
    <property type="entry name" value="HTH_18"/>
    <property type="match status" value="1"/>
</dbReference>
<evidence type="ECO:0000313" key="6">
    <source>
        <dbReference type="EMBL" id="VVO74488.1"/>
    </source>
</evidence>
<gene>
    <name evidence="6" type="primary">rclR_3</name>
    <name evidence="6" type="ORF">PS854_01471</name>
</gene>
<name>A0A5E7IDH7_PSEFL</name>
<dbReference type="EMBL" id="CABVIF010000002">
    <property type="protein sequence ID" value="VVO74488.1"/>
    <property type="molecule type" value="Genomic_DNA"/>
</dbReference>
<feature type="domain" description="HTH araC/xylS-type" evidence="5">
    <location>
        <begin position="224"/>
        <end position="322"/>
    </location>
</feature>
<dbReference type="SMART" id="SM00342">
    <property type="entry name" value="HTH_ARAC"/>
    <property type="match status" value="1"/>
</dbReference>
<dbReference type="PANTHER" id="PTHR46796">
    <property type="entry name" value="HTH-TYPE TRANSCRIPTIONAL ACTIVATOR RHAS-RELATED"/>
    <property type="match status" value="1"/>
</dbReference>
<keyword evidence="1" id="KW-0805">Transcription regulation</keyword>
<evidence type="ECO:0000256" key="3">
    <source>
        <dbReference type="ARBA" id="ARBA00023163"/>
    </source>
</evidence>
<dbReference type="PRINTS" id="PR00032">
    <property type="entry name" value="HTHARAC"/>
</dbReference>
<evidence type="ECO:0000259" key="5">
    <source>
        <dbReference type="PROSITE" id="PS01124"/>
    </source>
</evidence>
<dbReference type="GO" id="GO:0003700">
    <property type="term" value="F:DNA-binding transcription factor activity"/>
    <property type="evidence" value="ECO:0007669"/>
    <property type="project" value="InterPro"/>
</dbReference>
<organism evidence="6 7">
    <name type="scientific">Pseudomonas fluorescens</name>
    <dbReference type="NCBI Taxonomy" id="294"/>
    <lineage>
        <taxon>Bacteria</taxon>
        <taxon>Pseudomonadati</taxon>
        <taxon>Pseudomonadota</taxon>
        <taxon>Gammaproteobacteria</taxon>
        <taxon>Pseudomonadales</taxon>
        <taxon>Pseudomonadaceae</taxon>
        <taxon>Pseudomonas</taxon>
    </lineage>
</organism>
<dbReference type="InterPro" id="IPR032783">
    <property type="entry name" value="AraC_lig"/>
</dbReference>
<dbReference type="InterPro" id="IPR020449">
    <property type="entry name" value="Tscrpt_reg_AraC-type_HTH"/>
</dbReference>
<dbReference type="SUPFAM" id="SSF51182">
    <property type="entry name" value="RmlC-like cupins"/>
    <property type="match status" value="1"/>
</dbReference>
<evidence type="ECO:0000256" key="2">
    <source>
        <dbReference type="ARBA" id="ARBA00023125"/>
    </source>
</evidence>
<dbReference type="Pfam" id="PF12852">
    <property type="entry name" value="Cupin_6"/>
    <property type="match status" value="1"/>
</dbReference>
<dbReference type="CDD" id="cd06995">
    <property type="entry name" value="cupin_YkgD-like_N"/>
    <property type="match status" value="1"/>
</dbReference>
<dbReference type="PANTHER" id="PTHR46796:SF7">
    <property type="entry name" value="ARAC FAMILY TRANSCRIPTIONAL REGULATOR"/>
    <property type="match status" value="1"/>
</dbReference>
<accession>A0A5E7IDH7</accession>
<dbReference type="InterPro" id="IPR050204">
    <property type="entry name" value="AraC_XylS_family_regulators"/>
</dbReference>
<proteinExistence type="predicted"/>
<dbReference type="Gene3D" id="1.10.10.60">
    <property type="entry name" value="Homeodomain-like"/>
    <property type="match status" value="2"/>
</dbReference>
<dbReference type="SUPFAM" id="SSF46689">
    <property type="entry name" value="Homeodomain-like"/>
    <property type="match status" value="2"/>
</dbReference>
<protein>
    <submittedName>
        <fullName evidence="6">RCS-specific HTH-type transcriptional activator RclR</fullName>
    </submittedName>
</protein>
<evidence type="ECO:0000256" key="1">
    <source>
        <dbReference type="ARBA" id="ARBA00023015"/>
    </source>
</evidence>
<dbReference type="InterPro" id="IPR018060">
    <property type="entry name" value="HTH_AraC"/>
</dbReference>
<dbReference type="InterPro" id="IPR009057">
    <property type="entry name" value="Homeodomain-like_sf"/>
</dbReference>
<dbReference type="AlphaFoldDB" id="A0A5E7IDH7"/>
<dbReference type="InterPro" id="IPR011051">
    <property type="entry name" value="RmlC_Cupin_sf"/>
</dbReference>
<keyword evidence="2" id="KW-0238">DNA-binding</keyword>
<dbReference type="GO" id="GO:0043565">
    <property type="term" value="F:sequence-specific DNA binding"/>
    <property type="evidence" value="ECO:0007669"/>
    <property type="project" value="InterPro"/>
</dbReference>
<dbReference type="Gene3D" id="2.60.120.10">
    <property type="entry name" value="Jelly Rolls"/>
    <property type="match status" value="1"/>
</dbReference>
<evidence type="ECO:0000256" key="4">
    <source>
        <dbReference type="ARBA" id="ARBA00037345"/>
    </source>
</evidence>
<keyword evidence="3" id="KW-0804">Transcription</keyword>
<sequence length="323" mass="35345">MLLQWCDPGLFNRLGFYCERLNMNSIDKLISLANVRGSLDLRCQFEGEWAREHEQEALGKAPYHIVLAGECRVDFPDGQRVPMKPGDILLLPRGVPHVMHSPGKTVAPTVPTVTGGGDGGGVPIHRIGGASRDFDMLCGGFHFNRTSLLFAALPEYLFIPSTANGQLPALVEMLRGEADGHQVCSRFMLDALSQALFTLILRAHLASDGQTTGSLALLSDKRLGRAWQAILADPAFEWTIEGLAEMASMSRATFLRAFARVAGASPWVLLTQVRMELAFNLLSHSHLGLSDIAVHVGYQSQSAFSKKFKAFYGEAPGKLRREI</sequence>